<dbReference type="InterPro" id="IPR001845">
    <property type="entry name" value="HTH_ArsR_DNA-bd_dom"/>
</dbReference>
<accession>A0A154KVC5</accession>
<keyword evidence="1" id="KW-0805">Transcription regulation</keyword>
<dbReference type="SUPFAM" id="SSF46785">
    <property type="entry name" value="Winged helix' DNA-binding domain"/>
    <property type="match status" value="1"/>
</dbReference>
<organism evidence="5 6">
    <name type="scientific">Thalassospira xiamenensis</name>
    <dbReference type="NCBI Taxonomy" id="220697"/>
    <lineage>
        <taxon>Bacteria</taxon>
        <taxon>Pseudomonadati</taxon>
        <taxon>Pseudomonadota</taxon>
        <taxon>Alphaproteobacteria</taxon>
        <taxon>Rhodospirillales</taxon>
        <taxon>Thalassospiraceae</taxon>
        <taxon>Thalassospira</taxon>
    </lineage>
</organism>
<dbReference type="SMART" id="SM00418">
    <property type="entry name" value="HTH_ARSR"/>
    <property type="match status" value="1"/>
</dbReference>
<dbReference type="Proteomes" id="UP000219068">
    <property type="component" value="Unassembled WGS sequence"/>
</dbReference>
<dbReference type="InterPro" id="IPR036390">
    <property type="entry name" value="WH_DNA-bd_sf"/>
</dbReference>
<dbReference type="GO" id="GO:0003677">
    <property type="term" value="F:DNA binding"/>
    <property type="evidence" value="ECO:0007669"/>
    <property type="project" value="UniProtKB-KW"/>
</dbReference>
<dbReference type="EMBL" id="OBMM01000001">
    <property type="protein sequence ID" value="SOB97043.1"/>
    <property type="molecule type" value="Genomic_DNA"/>
</dbReference>
<reference evidence="5 6" key="1">
    <citation type="submission" date="2017-08" db="EMBL/GenBank/DDBJ databases">
        <authorList>
            <person name="de Groot N.N."/>
        </authorList>
    </citation>
    <scope>NUCLEOTIDE SEQUENCE [LARGE SCALE GENOMIC DNA]</scope>
    <source>
        <strain evidence="5 6">USBA 78</strain>
    </source>
</reference>
<proteinExistence type="predicted"/>
<dbReference type="RefSeq" id="WP_062953230.1">
    <property type="nucleotide sequence ID" value="NZ_JPWJ01000002.1"/>
</dbReference>
<dbReference type="GO" id="GO:0003700">
    <property type="term" value="F:DNA-binding transcription factor activity"/>
    <property type="evidence" value="ECO:0007669"/>
    <property type="project" value="InterPro"/>
</dbReference>
<dbReference type="PANTHER" id="PTHR43132:SF2">
    <property type="entry name" value="ARSENICAL RESISTANCE OPERON REPRESSOR ARSR-RELATED"/>
    <property type="match status" value="1"/>
</dbReference>
<dbReference type="PANTHER" id="PTHR43132">
    <property type="entry name" value="ARSENICAL RESISTANCE OPERON REPRESSOR ARSR-RELATED"/>
    <property type="match status" value="1"/>
</dbReference>
<dbReference type="PROSITE" id="PS50987">
    <property type="entry name" value="HTH_ARSR_2"/>
    <property type="match status" value="1"/>
</dbReference>
<protein>
    <submittedName>
        <fullName evidence="5">Transcriptional regulator, ArsR family</fullName>
    </submittedName>
</protein>
<dbReference type="PRINTS" id="PR00778">
    <property type="entry name" value="HTHARSR"/>
</dbReference>
<dbReference type="InterPro" id="IPR011991">
    <property type="entry name" value="ArsR-like_HTH"/>
</dbReference>
<feature type="domain" description="HTH arsR-type" evidence="4">
    <location>
        <begin position="1"/>
        <end position="95"/>
    </location>
</feature>
<evidence type="ECO:0000313" key="5">
    <source>
        <dbReference type="EMBL" id="SOB97043.1"/>
    </source>
</evidence>
<evidence type="ECO:0000259" key="4">
    <source>
        <dbReference type="PROSITE" id="PS50987"/>
    </source>
</evidence>
<dbReference type="Gene3D" id="1.10.10.10">
    <property type="entry name" value="Winged helix-like DNA-binding domain superfamily/Winged helix DNA-binding domain"/>
    <property type="match status" value="1"/>
</dbReference>
<evidence type="ECO:0000256" key="2">
    <source>
        <dbReference type="ARBA" id="ARBA00023125"/>
    </source>
</evidence>
<sequence length="113" mass="11998">MEINTAISALGALAQEHRLAAFRLLVRVGEDGMAAGDLARSLAVPHNTMSTHLSVLSQAGLITSQRNGRSIIYRIVPDVMRDLLGFLADDCCQGRPELCGITVPGKTSTSTCC</sequence>
<evidence type="ECO:0000256" key="3">
    <source>
        <dbReference type="ARBA" id="ARBA00023163"/>
    </source>
</evidence>
<keyword evidence="2" id="KW-0238">DNA-binding</keyword>
<name>A0A154KVC5_9PROT</name>
<keyword evidence="3" id="KW-0804">Transcription</keyword>
<dbReference type="CDD" id="cd00090">
    <property type="entry name" value="HTH_ARSR"/>
    <property type="match status" value="1"/>
</dbReference>
<evidence type="ECO:0000313" key="6">
    <source>
        <dbReference type="Proteomes" id="UP000219068"/>
    </source>
</evidence>
<evidence type="ECO:0000256" key="1">
    <source>
        <dbReference type="ARBA" id="ARBA00023015"/>
    </source>
</evidence>
<dbReference type="InterPro" id="IPR036388">
    <property type="entry name" value="WH-like_DNA-bd_sf"/>
</dbReference>
<dbReference type="NCBIfam" id="NF033788">
    <property type="entry name" value="HTH_metalloreg"/>
    <property type="match status" value="1"/>
</dbReference>
<dbReference type="AlphaFoldDB" id="A0A154KVC5"/>
<gene>
    <name evidence="5" type="ORF">SAMN05428964_1012054</name>
</gene>
<dbReference type="Pfam" id="PF12840">
    <property type="entry name" value="HTH_20"/>
    <property type="match status" value="1"/>
</dbReference>
<dbReference type="InterPro" id="IPR051011">
    <property type="entry name" value="Metal_resp_trans_reg"/>
</dbReference>